<dbReference type="EMBL" id="BNJG01000003">
    <property type="protein sequence ID" value="GHO59009.1"/>
    <property type="molecule type" value="Genomic_DNA"/>
</dbReference>
<gene>
    <name evidence="1" type="ORF">KSB_74840</name>
</gene>
<proteinExistence type="predicted"/>
<evidence type="ECO:0000313" key="2">
    <source>
        <dbReference type="Proteomes" id="UP000654345"/>
    </source>
</evidence>
<dbReference type="InterPro" id="IPR014710">
    <property type="entry name" value="RmlC-like_jellyroll"/>
</dbReference>
<sequence>MVCGKPGYFLHIPSYAPHTLHNPFTEPATIHMITTKQMGHFFWEIGAPTNGTHRAATPEVLTRFQAVSAKYGYWNATLEENAAIGLHLGF</sequence>
<dbReference type="Gene3D" id="2.60.120.10">
    <property type="entry name" value="Jelly Rolls"/>
    <property type="match status" value="1"/>
</dbReference>
<protein>
    <recommendedName>
        <fullName evidence="3">Cupin 2 conserved barrel domain-containing protein</fullName>
    </recommendedName>
</protein>
<comment type="caution">
    <text evidence="1">The sequence shown here is derived from an EMBL/GenBank/DDBJ whole genome shotgun (WGS) entry which is preliminary data.</text>
</comment>
<accession>A0ABQ3V1J0</accession>
<evidence type="ECO:0000313" key="1">
    <source>
        <dbReference type="EMBL" id="GHO59009.1"/>
    </source>
</evidence>
<dbReference type="InterPro" id="IPR011051">
    <property type="entry name" value="RmlC_Cupin_sf"/>
</dbReference>
<evidence type="ECO:0008006" key="3">
    <source>
        <dbReference type="Google" id="ProtNLM"/>
    </source>
</evidence>
<organism evidence="1 2">
    <name type="scientific">Ktedonobacter robiniae</name>
    <dbReference type="NCBI Taxonomy" id="2778365"/>
    <lineage>
        <taxon>Bacteria</taxon>
        <taxon>Bacillati</taxon>
        <taxon>Chloroflexota</taxon>
        <taxon>Ktedonobacteria</taxon>
        <taxon>Ktedonobacterales</taxon>
        <taxon>Ktedonobacteraceae</taxon>
        <taxon>Ktedonobacter</taxon>
    </lineage>
</organism>
<dbReference type="Proteomes" id="UP000654345">
    <property type="component" value="Unassembled WGS sequence"/>
</dbReference>
<dbReference type="SUPFAM" id="SSF51182">
    <property type="entry name" value="RmlC-like cupins"/>
    <property type="match status" value="1"/>
</dbReference>
<reference evidence="1 2" key="1">
    <citation type="journal article" date="2021" name="Int. J. Syst. Evol. Microbiol.">
        <title>Reticulibacter mediterranei gen. nov., sp. nov., within the new family Reticulibacteraceae fam. nov., and Ktedonospora formicarum gen. nov., sp. nov., Ktedonobacter robiniae sp. nov., Dictyobacter formicarum sp. nov. and Dictyobacter arantiisoli sp. nov., belonging to the class Ktedonobacteria.</title>
        <authorList>
            <person name="Yabe S."/>
            <person name="Zheng Y."/>
            <person name="Wang C.M."/>
            <person name="Sakai Y."/>
            <person name="Abe K."/>
            <person name="Yokota A."/>
            <person name="Donadio S."/>
            <person name="Cavaletti L."/>
            <person name="Monciardini P."/>
        </authorList>
    </citation>
    <scope>NUCLEOTIDE SEQUENCE [LARGE SCALE GENOMIC DNA]</scope>
    <source>
        <strain evidence="1 2">SOSP1-30</strain>
    </source>
</reference>
<name>A0ABQ3V1J0_9CHLR</name>
<keyword evidence="2" id="KW-1185">Reference proteome</keyword>